<dbReference type="AlphaFoldDB" id="A0A4Y1RNF4"/>
<sequence>MEEQCSLLDMRWRPSIFVWEVSCKSSRAFSLRVTDLGSGDFIFSTAFDWLPSFLLANICILCLQLEYTKKQGTGDLHFAAIFKLGYTKKQGTKHLDTTIIFEVLAIILLLHTCWYKYQPVFGKLKSSLIMSKRTRNTTRKQIMQEPHNLIISNDIQVPNKNVSHINNEYPSEKIPINSDQNISQADKKRQKCVESTSSINVNTVETTLDEIQFHRFNQINKGQAIFQRNRQGSRLPSKRRKIMKKVQNKARQIK</sequence>
<organism evidence="2">
    <name type="scientific">Prunus dulcis</name>
    <name type="common">Almond</name>
    <name type="synonym">Amygdalus dulcis</name>
    <dbReference type="NCBI Taxonomy" id="3755"/>
    <lineage>
        <taxon>Eukaryota</taxon>
        <taxon>Viridiplantae</taxon>
        <taxon>Streptophyta</taxon>
        <taxon>Embryophyta</taxon>
        <taxon>Tracheophyta</taxon>
        <taxon>Spermatophyta</taxon>
        <taxon>Magnoliopsida</taxon>
        <taxon>eudicotyledons</taxon>
        <taxon>Gunneridae</taxon>
        <taxon>Pentapetalae</taxon>
        <taxon>rosids</taxon>
        <taxon>fabids</taxon>
        <taxon>Rosales</taxon>
        <taxon>Rosaceae</taxon>
        <taxon>Amygdaloideae</taxon>
        <taxon>Amygdaleae</taxon>
        <taxon>Prunus</taxon>
    </lineage>
</organism>
<reference evidence="2" key="1">
    <citation type="journal article" date="2019" name="Science">
        <title>Mutation of a bHLH transcription factor allowed almond domestication.</title>
        <authorList>
            <person name="Sanchez-Perez R."/>
            <person name="Pavan S."/>
            <person name="Mazzeo R."/>
            <person name="Moldovan C."/>
            <person name="Aiese Cigliano R."/>
            <person name="Del Cueto J."/>
            <person name="Ricciardi F."/>
            <person name="Lotti C."/>
            <person name="Ricciardi L."/>
            <person name="Dicenta F."/>
            <person name="Lopez-Marques R.L."/>
            <person name="Lindberg Moller B."/>
        </authorList>
    </citation>
    <scope>NUCLEOTIDE SEQUENCE</scope>
</reference>
<name>A0A4Y1RNF4_PRUDU</name>
<accession>A0A4Y1RNF4</accession>
<evidence type="ECO:0000313" key="2">
    <source>
        <dbReference type="EMBL" id="BBH05780.1"/>
    </source>
</evidence>
<proteinExistence type="predicted"/>
<feature type="region of interest" description="Disordered" evidence="1">
    <location>
        <begin position="229"/>
        <end position="254"/>
    </location>
</feature>
<gene>
    <name evidence="2" type="ORF">Prudu_017269</name>
</gene>
<protein>
    <submittedName>
        <fullName evidence="2">NB-ARC domain-containing disease resistance protein</fullName>
    </submittedName>
</protein>
<dbReference type="EMBL" id="AP019302">
    <property type="protein sequence ID" value="BBH05780.1"/>
    <property type="molecule type" value="Genomic_DNA"/>
</dbReference>
<feature type="compositionally biased region" description="Basic residues" evidence="1">
    <location>
        <begin position="236"/>
        <end position="254"/>
    </location>
</feature>
<evidence type="ECO:0000256" key="1">
    <source>
        <dbReference type="SAM" id="MobiDB-lite"/>
    </source>
</evidence>